<keyword evidence="1" id="KW-0472">Membrane</keyword>
<organism evidence="2 3">
    <name type="scientific">Marivirga sericea</name>
    <dbReference type="NCBI Taxonomy" id="1028"/>
    <lineage>
        <taxon>Bacteria</taxon>
        <taxon>Pseudomonadati</taxon>
        <taxon>Bacteroidota</taxon>
        <taxon>Cytophagia</taxon>
        <taxon>Cytophagales</taxon>
        <taxon>Marivirgaceae</taxon>
        <taxon>Marivirga</taxon>
    </lineage>
</organism>
<keyword evidence="3" id="KW-1185">Reference proteome</keyword>
<reference evidence="3" key="1">
    <citation type="submission" date="2017-04" db="EMBL/GenBank/DDBJ databases">
        <authorList>
            <person name="Varghese N."/>
            <person name="Submissions S."/>
        </authorList>
    </citation>
    <scope>NUCLEOTIDE SEQUENCE [LARGE SCALE GENOMIC DNA]</scope>
    <source>
        <strain evidence="3">DSM 4125</strain>
    </source>
</reference>
<gene>
    <name evidence="2" type="ORF">SAMN05661096_03575</name>
</gene>
<feature type="transmembrane region" description="Helical" evidence="1">
    <location>
        <begin position="20"/>
        <end position="39"/>
    </location>
</feature>
<evidence type="ECO:0000313" key="2">
    <source>
        <dbReference type="EMBL" id="SMG49169.1"/>
    </source>
</evidence>
<proteinExistence type="predicted"/>
<dbReference type="EMBL" id="FXAW01000008">
    <property type="protein sequence ID" value="SMG49169.1"/>
    <property type="molecule type" value="Genomic_DNA"/>
</dbReference>
<sequence>MVNHEKPQNKIIQFWQRNIVRILFAVSLIFSVVYRTILINIEEAFPFAFELGEITYYTALAVFASCIFYYFIVHLKEKSDKRKIKQLVNMRLEQIEMMKGIIFKDIISQSQVQDKKQEFPKSIEDLKEILKGMKLTARPPRYFAGSQLVEVKDWYTYFEYNFHYDKHNIEILQKHITFLNSETVQMLHDLSSCMFITAIHQYDREKGTNDYADKFENLAGPLYDYLTKLGNFKKDCWL</sequence>
<keyword evidence="1" id="KW-0812">Transmembrane</keyword>
<name>A0A1X7L7L3_9BACT</name>
<evidence type="ECO:0000313" key="3">
    <source>
        <dbReference type="Proteomes" id="UP000193804"/>
    </source>
</evidence>
<dbReference type="Proteomes" id="UP000193804">
    <property type="component" value="Unassembled WGS sequence"/>
</dbReference>
<protein>
    <submittedName>
        <fullName evidence="2">Uncharacterized protein</fullName>
    </submittedName>
</protein>
<evidence type="ECO:0000256" key="1">
    <source>
        <dbReference type="SAM" id="Phobius"/>
    </source>
</evidence>
<accession>A0A1X7L7L3</accession>
<dbReference type="OrthoDB" id="1367288at2"/>
<dbReference type="RefSeq" id="WP_085518698.1">
    <property type="nucleotide sequence ID" value="NZ_FXAW01000008.1"/>
</dbReference>
<feature type="transmembrane region" description="Helical" evidence="1">
    <location>
        <begin position="54"/>
        <end position="73"/>
    </location>
</feature>
<keyword evidence="1" id="KW-1133">Transmembrane helix</keyword>
<dbReference type="AlphaFoldDB" id="A0A1X7L7L3"/>
<dbReference type="STRING" id="1028.SAMN05661096_03575"/>